<dbReference type="InterPro" id="IPR056454">
    <property type="entry name" value="Beta-prop_IP5PC_F"/>
</dbReference>
<dbReference type="AlphaFoldDB" id="A0AAD7QB86"/>
<feature type="domain" description="IP5PC-F beta-propeller" evidence="1">
    <location>
        <begin position="111"/>
        <end position="500"/>
    </location>
</feature>
<dbReference type="SMART" id="SM00320">
    <property type="entry name" value="WD40"/>
    <property type="match status" value="3"/>
</dbReference>
<dbReference type="PANTHER" id="PTHR11200:SF300">
    <property type="entry name" value="TYPE II INOSITOL 1,4,5-TRISPHOSPHATE 5-PHOSPHATASE"/>
    <property type="match status" value="1"/>
</dbReference>
<dbReference type="FunFam" id="2.130.10.10:FF:001216">
    <property type="entry name" value="Type II inositol polyphosphate 5-phosphatase 15"/>
    <property type="match status" value="1"/>
</dbReference>
<evidence type="ECO:0000313" key="3">
    <source>
        <dbReference type="Proteomes" id="UP001163823"/>
    </source>
</evidence>
<keyword evidence="3" id="KW-1185">Reference proteome</keyword>
<comment type="caution">
    <text evidence="2">The sequence shown here is derived from an EMBL/GenBank/DDBJ whole genome shotgun (WGS) entry which is preliminary data.</text>
</comment>
<proteinExistence type="predicted"/>
<dbReference type="Gene3D" id="2.130.10.10">
    <property type="entry name" value="YVTN repeat-like/Quinoprotein amine dehydrogenase"/>
    <property type="match status" value="2"/>
</dbReference>
<accession>A0AAD7QB86</accession>
<dbReference type="KEGG" id="qsa:O6P43_007796"/>
<evidence type="ECO:0000313" key="2">
    <source>
        <dbReference type="EMBL" id="KAJ7978312.1"/>
    </source>
</evidence>
<name>A0AAD7QB86_QUISA</name>
<reference evidence="2" key="1">
    <citation type="journal article" date="2023" name="Science">
        <title>Elucidation of the pathway for biosynthesis of saponin adjuvants from the soapbark tree.</title>
        <authorList>
            <person name="Reed J."/>
            <person name="Orme A."/>
            <person name="El-Demerdash A."/>
            <person name="Owen C."/>
            <person name="Martin L.B.B."/>
            <person name="Misra R.C."/>
            <person name="Kikuchi S."/>
            <person name="Rejzek M."/>
            <person name="Martin A.C."/>
            <person name="Harkess A."/>
            <person name="Leebens-Mack J."/>
            <person name="Louveau T."/>
            <person name="Stephenson M.J."/>
            <person name="Osbourn A."/>
        </authorList>
    </citation>
    <scope>NUCLEOTIDE SEQUENCE</scope>
    <source>
        <strain evidence="2">S10</strain>
    </source>
</reference>
<dbReference type="GO" id="GO:0004439">
    <property type="term" value="F:phosphatidylinositol-4,5-bisphosphate 5-phosphatase activity"/>
    <property type="evidence" value="ECO:0007669"/>
    <property type="project" value="TreeGrafter"/>
</dbReference>
<dbReference type="Pfam" id="PF23754">
    <property type="entry name" value="Beta-prop_IP5PC_F"/>
    <property type="match status" value="1"/>
</dbReference>
<dbReference type="GO" id="GO:0046856">
    <property type="term" value="P:phosphatidylinositol dephosphorylation"/>
    <property type="evidence" value="ECO:0007669"/>
    <property type="project" value="InterPro"/>
</dbReference>
<dbReference type="InterPro" id="IPR036322">
    <property type="entry name" value="WD40_repeat_dom_sf"/>
</dbReference>
<dbReference type="Proteomes" id="UP001163823">
    <property type="component" value="Chromosome 3"/>
</dbReference>
<dbReference type="InterPro" id="IPR001680">
    <property type="entry name" value="WD40_rpt"/>
</dbReference>
<evidence type="ECO:0000259" key="1">
    <source>
        <dbReference type="Pfam" id="PF23754"/>
    </source>
</evidence>
<organism evidence="2 3">
    <name type="scientific">Quillaja saponaria</name>
    <name type="common">Soap bark tree</name>
    <dbReference type="NCBI Taxonomy" id="32244"/>
    <lineage>
        <taxon>Eukaryota</taxon>
        <taxon>Viridiplantae</taxon>
        <taxon>Streptophyta</taxon>
        <taxon>Embryophyta</taxon>
        <taxon>Tracheophyta</taxon>
        <taxon>Spermatophyta</taxon>
        <taxon>Magnoliopsida</taxon>
        <taxon>eudicotyledons</taxon>
        <taxon>Gunneridae</taxon>
        <taxon>Pentapetalae</taxon>
        <taxon>rosids</taxon>
        <taxon>fabids</taxon>
        <taxon>Fabales</taxon>
        <taxon>Quillajaceae</taxon>
        <taxon>Quillaja</taxon>
    </lineage>
</organism>
<protein>
    <submittedName>
        <fullName evidence="2">Type II inositol polyphosphate 5-phosphatase</fullName>
    </submittedName>
</protein>
<dbReference type="InterPro" id="IPR015943">
    <property type="entry name" value="WD40/YVTN_repeat-like_dom_sf"/>
</dbReference>
<dbReference type="SUPFAM" id="SSF50978">
    <property type="entry name" value="WD40 repeat-like"/>
    <property type="match status" value="1"/>
</dbReference>
<sequence>MKLRTRSQRFFDRYYQSSSSDDDNDNDNIACSPFSSNTIQSTSKRLDYMLQFLDRKLSVDHYNQSSHDDHSHPTLPEFVAKGGSTGIFRLPVRAAVHPSRPQSLELRPHPLRETQVGRSLRTIATTQTQLWAAGECGLRFWNFKDLYSSWCGVERTVRGGDEDTAPYQESVWTSPALCLVTDEGKKLVWSGHADGKISCWKMDLSFDGDMMTQFKECLSLQAHGGPVLSLILTCYGDLWSGSEGGAIKIWPWEAIEKSISLTKEERHMAALSMERSYIDLRSQVTAHGFSNTLNSDVKYLLSDNSRAKVWSAGYFSLALWDARKRELLKVFNTDGQIENWVDMSSVPDFSVEIVSGSKKERTQSSLGFFQRSRNAIMGAADAVRRVAAKGAFGDDNRRTEALAIAIDGFIWTGYTSGLLVQWDGNGNRIQDFHYHSFAVQCVCTFGTRIWVGYVTGTIQVLDLEGNLLGGWVAHGSPIVKISIGSGYIFTLANHGGIRGWNITSPGPIDTVFRSELGGKEFLYTRVENVKMLTGTWNVGQGKASHDSLILWLGSVASDVGIVVVGIARS</sequence>
<dbReference type="PANTHER" id="PTHR11200">
    <property type="entry name" value="INOSITOL 5-PHOSPHATASE"/>
    <property type="match status" value="1"/>
</dbReference>
<gene>
    <name evidence="2" type="ORF">O6P43_007796</name>
</gene>
<dbReference type="EMBL" id="JARAOO010000003">
    <property type="protein sequence ID" value="KAJ7978312.1"/>
    <property type="molecule type" value="Genomic_DNA"/>
</dbReference>
<dbReference type="InterPro" id="IPR046985">
    <property type="entry name" value="IP5"/>
</dbReference>